<reference evidence="11 12" key="1">
    <citation type="submission" date="2024-02" db="EMBL/GenBank/DDBJ databases">
        <title>De novo assembly and annotation of 12 fungi associated with fruit tree decline syndrome in Ontario, Canada.</title>
        <authorList>
            <person name="Sulman M."/>
            <person name="Ellouze W."/>
            <person name="Ilyukhin E."/>
        </authorList>
    </citation>
    <scope>NUCLEOTIDE SEQUENCE [LARGE SCALE GENOMIC DNA]</scope>
    <source>
        <strain evidence="11 12">FDS-637</strain>
    </source>
</reference>
<dbReference type="InterPro" id="IPR011009">
    <property type="entry name" value="Kinase-like_dom_sf"/>
</dbReference>
<accession>A0ABR3CIY0</accession>
<dbReference type="InterPro" id="IPR050660">
    <property type="entry name" value="NEK_Ser/Thr_kinase"/>
</dbReference>
<evidence type="ECO:0000256" key="7">
    <source>
        <dbReference type="ARBA" id="ARBA00047899"/>
    </source>
</evidence>
<evidence type="ECO:0000256" key="1">
    <source>
        <dbReference type="ARBA" id="ARBA00012513"/>
    </source>
</evidence>
<evidence type="ECO:0000259" key="10">
    <source>
        <dbReference type="PROSITE" id="PS50011"/>
    </source>
</evidence>
<feature type="region of interest" description="Disordered" evidence="9">
    <location>
        <begin position="874"/>
        <end position="901"/>
    </location>
</feature>
<sequence length="1021" mass="115655">MGQPRFTTEEFENAISGLITLASDESSVRARFDDETFDKITNLLACVGRPEWSLRPRTYALLRMINRPDYMHQFVHHGLRDIHLPYDNLRLPSFLDDASRHMFMEKQSSVLTKANALELENGRHRHFDSSADCHFLILGTLGRGKFGVVDHVQSKLSINRFARKRIYRARSAIRDKEATKSFENELENLKRLRHHHLVTYIGSYTDPHYVGILTIPVADCDLQRFLQQNPFPINNASLLRQFFGCLCSAVQYLHLNKCRHKDIKPGNILVKNGQVYLTDFGTARDWSDRTKATTVGPSGPYTPRFAAPEVVNWEPRNETADIWSLGCVYLDMLTVIKGKTVNEMTGFFSKTGSGGNSPQNNHQALDLWLNQLKMSPQDNAPIQWVMKMLDPARLKRPSADQLFDLILEHDGEHVYYGHCCSTLEESDLESTYAGSEFEEPTLLAPSISVEAPLTPDMDTTEVPAAPQLLVTNLPTPESRSPVSTPSGGENNTEKLLEDIQKPTSRDASKDRQDQEREGHPEVPHVGPTSATNPAITPSRNISNYQPPTVSDGTEHATEIPRAQKLPAPDDLFSGPPKSQKPEDHRRTESSSDAKLERSPTRGSEKDQTAILAPEAKPTDHDSRQLKLSRKRLSSIQIYHLYGNMLDLVHLAHLELCALKNADNASDLLDEISTTRERQILNYRFRVIEGDYLHKHVFVLLGHTFETHGLGYWVSLEVQHCFSADSFEFTLVGKLWQFLLELECRMIILAQGSIAPRDGDDAPNPLAFYLRGSELWVRLEDLLRSCEIEALGEFPRLLDSHATVDLLEHDSDLARSVRCKFAETLVVPQRSFLEVMLLEMRDWNEEFSQTYKDYLGSAFSEPVDKSLYPLQWNESTQAPKSQNKKRPQKGSEPSAGTDQDYSFSGSHQIFDDFFKSELLDETDSASAFGALPPLPPPAEEEDHGRRKKDIYAEDPYSEQPPYPSRDPYGYTSRGPYPSQDPYDEWDRGGRAAEPNYLYVAPERGANRAPAYTGRRSPYSTRF</sequence>
<dbReference type="Gene3D" id="3.30.200.20">
    <property type="entry name" value="Phosphorylase Kinase, domain 1"/>
    <property type="match status" value="1"/>
</dbReference>
<dbReference type="PROSITE" id="PS00108">
    <property type="entry name" value="PROTEIN_KINASE_ST"/>
    <property type="match status" value="1"/>
</dbReference>
<name>A0ABR3CIY0_9PEZI</name>
<protein>
    <recommendedName>
        <fullName evidence="1">non-specific serine/threonine protein kinase</fullName>
        <ecNumber evidence="1">2.7.11.1</ecNumber>
    </recommendedName>
</protein>
<gene>
    <name evidence="11" type="ORF">SLS55_004281</name>
</gene>
<dbReference type="InterPro" id="IPR000719">
    <property type="entry name" value="Prot_kinase_dom"/>
</dbReference>
<evidence type="ECO:0000256" key="9">
    <source>
        <dbReference type="SAM" id="MobiDB-lite"/>
    </source>
</evidence>
<evidence type="ECO:0000256" key="5">
    <source>
        <dbReference type="ARBA" id="ARBA00022777"/>
    </source>
</evidence>
<feature type="region of interest" description="Disordered" evidence="9">
    <location>
        <begin position="925"/>
        <end position="988"/>
    </location>
</feature>
<dbReference type="GeneID" id="92008366"/>
<evidence type="ECO:0000256" key="3">
    <source>
        <dbReference type="ARBA" id="ARBA00022679"/>
    </source>
</evidence>
<dbReference type="PANTHER" id="PTHR43671">
    <property type="entry name" value="SERINE/THREONINE-PROTEIN KINASE NEK"/>
    <property type="match status" value="1"/>
</dbReference>
<feature type="region of interest" description="Disordered" evidence="9">
    <location>
        <begin position="471"/>
        <end position="625"/>
    </location>
</feature>
<dbReference type="CDD" id="cd00180">
    <property type="entry name" value="PKc"/>
    <property type="match status" value="1"/>
</dbReference>
<evidence type="ECO:0000313" key="11">
    <source>
        <dbReference type="EMBL" id="KAL0260591.1"/>
    </source>
</evidence>
<dbReference type="SUPFAM" id="SSF56112">
    <property type="entry name" value="Protein kinase-like (PK-like)"/>
    <property type="match status" value="1"/>
</dbReference>
<keyword evidence="3" id="KW-0808">Transferase</keyword>
<dbReference type="InterPro" id="IPR008271">
    <property type="entry name" value="Ser/Thr_kinase_AS"/>
</dbReference>
<dbReference type="EC" id="2.7.11.1" evidence="1"/>
<dbReference type="PANTHER" id="PTHR43671:SF98">
    <property type="entry name" value="SERINE_THREONINE-PROTEIN KINASE NEK11"/>
    <property type="match status" value="1"/>
</dbReference>
<comment type="catalytic activity">
    <reaction evidence="7">
        <text>L-threonyl-[protein] + ATP = O-phospho-L-threonyl-[protein] + ADP + H(+)</text>
        <dbReference type="Rhea" id="RHEA:46608"/>
        <dbReference type="Rhea" id="RHEA-COMP:11060"/>
        <dbReference type="Rhea" id="RHEA-COMP:11605"/>
        <dbReference type="ChEBI" id="CHEBI:15378"/>
        <dbReference type="ChEBI" id="CHEBI:30013"/>
        <dbReference type="ChEBI" id="CHEBI:30616"/>
        <dbReference type="ChEBI" id="CHEBI:61977"/>
        <dbReference type="ChEBI" id="CHEBI:456216"/>
        <dbReference type="EC" id="2.7.11.1"/>
    </reaction>
</comment>
<dbReference type="PROSITE" id="PS50011">
    <property type="entry name" value="PROTEIN_KINASE_DOM"/>
    <property type="match status" value="1"/>
</dbReference>
<organism evidence="11 12">
    <name type="scientific">Diplodia seriata</name>
    <dbReference type="NCBI Taxonomy" id="420778"/>
    <lineage>
        <taxon>Eukaryota</taxon>
        <taxon>Fungi</taxon>
        <taxon>Dikarya</taxon>
        <taxon>Ascomycota</taxon>
        <taxon>Pezizomycotina</taxon>
        <taxon>Dothideomycetes</taxon>
        <taxon>Dothideomycetes incertae sedis</taxon>
        <taxon>Botryosphaeriales</taxon>
        <taxon>Botryosphaeriaceae</taxon>
        <taxon>Diplodia</taxon>
    </lineage>
</organism>
<dbReference type="Pfam" id="PF00069">
    <property type="entry name" value="Pkinase"/>
    <property type="match status" value="1"/>
</dbReference>
<comment type="catalytic activity">
    <reaction evidence="8">
        <text>L-seryl-[protein] + ATP = O-phospho-L-seryl-[protein] + ADP + H(+)</text>
        <dbReference type="Rhea" id="RHEA:17989"/>
        <dbReference type="Rhea" id="RHEA-COMP:9863"/>
        <dbReference type="Rhea" id="RHEA-COMP:11604"/>
        <dbReference type="ChEBI" id="CHEBI:15378"/>
        <dbReference type="ChEBI" id="CHEBI:29999"/>
        <dbReference type="ChEBI" id="CHEBI:30616"/>
        <dbReference type="ChEBI" id="CHEBI:83421"/>
        <dbReference type="ChEBI" id="CHEBI:456216"/>
        <dbReference type="EC" id="2.7.11.1"/>
    </reaction>
</comment>
<comment type="caution">
    <text evidence="11">The sequence shown here is derived from an EMBL/GenBank/DDBJ whole genome shotgun (WGS) entry which is preliminary data.</text>
</comment>
<keyword evidence="4" id="KW-0547">Nucleotide-binding</keyword>
<evidence type="ECO:0000256" key="6">
    <source>
        <dbReference type="ARBA" id="ARBA00022840"/>
    </source>
</evidence>
<proteinExistence type="predicted"/>
<feature type="compositionally biased region" description="Polar residues" evidence="9">
    <location>
        <begin position="528"/>
        <end position="551"/>
    </location>
</feature>
<dbReference type="Proteomes" id="UP001430584">
    <property type="component" value="Unassembled WGS sequence"/>
</dbReference>
<evidence type="ECO:0000256" key="8">
    <source>
        <dbReference type="ARBA" id="ARBA00048679"/>
    </source>
</evidence>
<keyword evidence="5" id="KW-0418">Kinase</keyword>
<evidence type="ECO:0000256" key="4">
    <source>
        <dbReference type="ARBA" id="ARBA00022741"/>
    </source>
</evidence>
<feature type="compositionally biased region" description="Basic and acidic residues" evidence="9">
    <location>
        <begin position="579"/>
        <end position="607"/>
    </location>
</feature>
<evidence type="ECO:0000256" key="2">
    <source>
        <dbReference type="ARBA" id="ARBA00022527"/>
    </source>
</evidence>
<keyword evidence="2" id="KW-0723">Serine/threonine-protein kinase</keyword>
<keyword evidence="12" id="KW-1185">Reference proteome</keyword>
<feature type="compositionally biased region" description="Polar residues" evidence="9">
    <location>
        <begin position="471"/>
        <end position="490"/>
    </location>
</feature>
<feature type="compositionally biased region" description="Basic and acidic residues" evidence="9">
    <location>
        <begin position="491"/>
        <end position="522"/>
    </location>
</feature>
<dbReference type="Gene3D" id="1.10.510.10">
    <property type="entry name" value="Transferase(Phosphotransferase) domain 1"/>
    <property type="match status" value="1"/>
</dbReference>
<dbReference type="RefSeq" id="XP_066633620.1">
    <property type="nucleotide sequence ID" value="XM_066775739.1"/>
</dbReference>
<evidence type="ECO:0000313" key="12">
    <source>
        <dbReference type="Proteomes" id="UP001430584"/>
    </source>
</evidence>
<dbReference type="EMBL" id="JAJVCZ030000004">
    <property type="protein sequence ID" value="KAL0260591.1"/>
    <property type="molecule type" value="Genomic_DNA"/>
</dbReference>
<dbReference type="SMART" id="SM00220">
    <property type="entry name" value="S_TKc"/>
    <property type="match status" value="1"/>
</dbReference>
<keyword evidence="6" id="KW-0067">ATP-binding</keyword>
<feature type="domain" description="Protein kinase" evidence="10">
    <location>
        <begin position="135"/>
        <end position="416"/>
    </location>
</feature>